<dbReference type="Proteomes" id="UP000035036">
    <property type="component" value="Chromosome"/>
</dbReference>
<dbReference type="AlphaFoldDB" id="A0A0B5FUD2"/>
<keyword evidence="2" id="KW-1185">Reference proteome</keyword>
<dbReference type="RefSeq" id="WP_040201768.1">
    <property type="nucleotide sequence ID" value="NZ_CP010311.1"/>
</dbReference>
<dbReference type="KEGG" id="gsb:GSUB_16190"/>
<evidence type="ECO:0000313" key="2">
    <source>
        <dbReference type="Proteomes" id="UP000035036"/>
    </source>
</evidence>
<sequence>MATDWKWEAAMAAIRRQTEEAQNRYYHQGLAAQGAPCPYPYTSFAAIHWRRGAADARRGDQ</sequence>
<gene>
    <name evidence="1" type="ORF">GSUB_16190</name>
</gene>
<protein>
    <submittedName>
        <fullName evidence="1">Uncharacterized protein</fullName>
    </submittedName>
</protein>
<dbReference type="HOGENOM" id="CLU_2915983_0_0_7"/>
<reference evidence="1 2" key="1">
    <citation type="journal article" date="2015" name="Genome Announc.">
        <title>Genomes of Geoalkalibacter ferrihydriticus Z-0531T and Geoalkalibacter subterraneus Red1T, Two Haloalkaliphilic Metal-Reducing Deltaproteobacteria.</title>
        <authorList>
            <person name="Badalamenti J.P."/>
            <person name="Krajmalnik-Brown R."/>
            <person name="Torres C.I."/>
            <person name="Bond D.R."/>
        </authorList>
    </citation>
    <scope>NUCLEOTIDE SEQUENCE [LARGE SCALE GENOMIC DNA]</scope>
    <source>
        <strain evidence="1 2">Red1</strain>
    </source>
</reference>
<dbReference type="OrthoDB" id="9995996at2"/>
<proteinExistence type="predicted"/>
<organism evidence="1 2">
    <name type="scientific">Geoalkalibacter subterraneus</name>
    <dbReference type="NCBI Taxonomy" id="483547"/>
    <lineage>
        <taxon>Bacteria</taxon>
        <taxon>Pseudomonadati</taxon>
        <taxon>Thermodesulfobacteriota</taxon>
        <taxon>Desulfuromonadia</taxon>
        <taxon>Desulfuromonadales</taxon>
        <taxon>Geoalkalibacteraceae</taxon>
        <taxon>Geoalkalibacter</taxon>
    </lineage>
</organism>
<accession>A0A0B5FUD2</accession>
<evidence type="ECO:0000313" key="1">
    <source>
        <dbReference type="EMBL" id="AJF07785.1"/>
    </source>
</evidence>
<name>A0A0B5FUD2_9BACT</name>
<dbReference type="STRING" id="483547.GSUB_16190"/>
<dbReference type="EMBL" id="CP010311">
    <property type="protein sequence ID" value="AJF07785.1"/>
    <property type="molecule type" value="Genomic_DNA"/>
</dbReference>